<sequence>MSHKIDRYDPEYPYKKEGIDTGFSIEGYPIIERTSNGLLYPEGPRNTVDMNSVKDSISTS</sequence>
<keyword evidence="2" id="KW-1185">Reference proteome</keyword>
<protein>
    <submittedName>
        <fullName evidence="1">Uncharacterized protein</fullName>
    </submittedName>
</protein>
<evidence type="ECO:0000313" key="1">
    <source>
        <dbReference type="EMBL" id="MDW8802748.1"/>
    </source>
</evidence>
<name>A0ABU4JXW4_9CLOT</name>
<proteinExistence type="predicted"/>
<dbReference type="RefSeq" id="WP_261671011.1">
    <property type="nucleotide sequence ID" value="NZ_JARUJP010000027.1"/>
</dbReference>
<comment type="caution">
    <text evidence="1">The sequence shown here is derived from an EMBL/GenBank/DDBJ whole genome shotgun (WGS) entry which is preliminary data.</text>
</comment>
<dbReference type="EMBL" id="JARUJP010000027">
    <property type="protein sequence ID" value="MDW8802748.1"/>
    <property type="molecule type" value="Genomic_DNA"/>
</dbReference>
<evidence type="ECO:0000313" key="2">
    <source>
        <dbReference type="Proteomes" id="UP001281656"/>
    </source>
</evidence>
<dbReference type="Proteomes" id="UP001281656">
    <property type="component" value="Unassembled WGS sequence"/>
</dbReference>
<gene>
    <name evidence="1" type="ORF">P8V03_16500</name>
</gene>
<accession>A0ABU4JXW4</accession>
<organism evidence="1 2">
    <name type="scientific">Clostridium tanneri</name>
    <dbReference type="NCBI Taxonomy" id="3037988"/>
    <lineage>
        <taxon>Bacteria</taxon>
        <taxon>Bacillati</taxon>
        <taxon>Bacillota</taxon>
        <taxon>Clostridia</taxon>
        <taxon>Eubacteriales</taxon>
        <taxon>Clostridiaceae</taxon>
        <taxon>Clostridium</taxon>
    </lineage>
</organism>
<reference evidence="1 2" key="1">
    <citation type="submission" date="2023-04" db="EMBL/GenBank/DDBJ databases">
        <title>Clostridium tannerae sp. nov., isolated from the fecal material of an alpaca.</title>
        <authorList>
            <person name="Miller S."/>
            <person name="Hendry M."/>
            <person name="King J."/>
            <person name="Sankaranarayanan K."/>
            <person name="Lawson P.A."/>
        </authorList>
    </citation>
    <scope>NUCLEOTIDE SEQUENCE [LARGE SCALE GENOMIC DNA]</scope>
    <source>
        <strain evidence="1 2">A1-XYC3</strain>
    </source>
</reference>